<dbReference type="SUPFAM" id="SSF52540">
    <property type="entry name" value="P-loop containing nucleoside triphosphate hydrolases"/>
    <property type="match status" value="1"/>
</dbReference>
<evidence type="ECO:0000256" key="11">
    <source>
        <dbReference type="ARBA" id="ARBA00023136"/>
    </source>
</evidence>
<dbReference type="InterPro" id="IPR027417">
    <property type="entry name" value="P-loop_NTPase"/>
</dbReference>
<organism evidence="17 18">
    <name type="scientific">Gordonia paraffinivorans</name>
    <dbReference type="NCBI Taxonomy" id="175628"/>
    <lineage>
        <taxon>Bacteria</taxon>
        <taxon>Bacillati</taxon>
        <taxon>Actinomycetota</taxon>
        <taxon>Actinomycetes</taxon>
        <taxon>Mycobacteriales</taxon>
        <taxon>Gordoniaceae</taxon>
        <taxon>Gordonia</taxon>
    </lineage>
</organism>
<dbReference type="InterPro" id="IPR017871">
    <property type="entry name" value="ABC_transporter-like_CS"/>
</dbReference>
<evidence type="ECO:0000256" key="15">
    <source>
        <dbReference type="ARBA" id="ARBA00048610"/>
    </source>
</evidence>
<dbReference type="Pfam" id="PF00005">
    <property type="entry name" value="ABC_tran"/>
    <property type="match status" value="1"/>
</dbReference>
<keyword evidence="3" id="KW-0813">Transport</keyword>
<dbReference type="PROSITE" id="PS00211">
    <property type="entry name" value="ABC_TRANSPORTER_1"/>
    <property type="match status" value="1"/>
</dbReference>
<evidence type="ECO:0000313" key="17">
    <source>
        <dbReference type="EMBL" id="VFA89275.1"/>
    </source>
</evidence>
<comment type="subcellular location">
    <subcellularLocation>
        <location evidence="1">Cell membrane</location>
        <topology evidence="1">Peripheral membrane protein</topology>
    </subcellularLocation>
</comment>
<evidence type="ECO:0000256" key="10">
    <source>
        <dbReference type="ARBA" id="ARBA00023112"/>
    </source>
</evidence>
<proteinExistence type="inferred from homology"/>
<comment type="catalytic activity">
    <reaction evidence="15">
        <text>Ni(2+)(out) + ATP + H2O = Ni(2+)(in) + ADP + phosphate + H(+)</text>
        <dbReference type="Rhea" id="RHEA:15557"/>
        <dbReference type="ChEBI" id="CHEBI:15377"/>
        <dbReference type="ChEBI" id="CHEBI:15378"/>
        <dbReference type="ChEBI" id="CHEBI:30616"/>
        <dbReference type="ChEBI" id="CHEBI:43474"/>
        <dbReference type="ChEBI" id="CHEBI:49786"/>
        <dbReference type="ChEBI" id="CHEBI:456216"/>
        <dbReference type="EC" id="7.2.2.11"/>
    </reaction>
    <physiologicalReaction direction="left-to-right" evidence="15">
        <dbReference type="Rhea" id="RHEA:15558"/>
    </physiologicalReaction>
</comment>
<dbReference type="InterPro" id="IPR003593">
    <property type="entry name" value="AAA+_ATPase"/>
</dbReference>
<comment type="subunit">
    <text evidence="12">The complex is composed of two ATP-binding proteins (NikD and NikE), two transmembrane proteins (NikB and NikC) and a solute-binding protein (NikA).</text>
</comment>
<dbReference type="EMBL" id="CAACYD010000007">
    <property type="protein sequence ID" value="VFA89275.1"/>
    <property type="molecule type" value="Genomic_DNA"/>
</dbReference>
<reference evidence="17 18" key="1">
    <citation type="submission" date="2019-02" db="EMBL/GenBank/DDBJ databases">
        <authorList>
            <consortium name="Pathogen Informatics"/>
        </authorList>
    </citation>
    <scope>NUCLEOTIDE SEQUENCE [LARGE SCALE GENOMIC DNA]</scope>
    <source>
        <strain evidence="17 18">3012STDY6756503</strain>
    </source>
</reference>
<keyword evidence="6" id="KW-0547">Nucleotide-binding</keyword>
<keyword evidence="5" id="KW-0533">Nickel</keyword>
<dbReference type="SMART" id="SM00382">
    <property type="entry name" value="AAA"/>
    <property type="match status" value="1"/>
</dbReference>
<evidence type="ECO:0000256" key="8">
    <source>
        <dbReference type="ARBA" id="ARBA00022967"/>
    </source>
</evidence>
<feature type="domain" description="ABC transporter" evidence="16">
    <location>
        <begin position="4"/>
        <end position="252"/>
    </location>
</feature>
<sequence length="255" mass="26104">MVSARLDGVSVDIAIGRGRRAPRARVLDDVTLDVPAGAVSVLIGESGCGKSMVAAALCGLLPAGAAVTGRLWLDGEQLDGEQIAGRDPRWRGLRGKSVGLVPQSAATSFTPVRTIGAQLEEVIGVLGGTRDAVELCRTVHLDPAALQLYPHELSGGMAQRAAIAAALAGDPLVLVADEPTSALDPELGSSIWALLADTASRGVAVLVITHDIDALTGGCDSIAVMRAGRIVDRGPVAALRDSGDEYTGAFFEPVA</sequence>
<dbReference type="PROSITE" id="PS50893">
    <property type="entry name" value="ABC_TRANSPORTER_2"/>
    <property type="match status" value="1"/>
</dbReference>
<dbReference type="Proteomes" id="UP000360750">
    <property type="component" value="Unassembled WGS sequence"/>
</dbReference>
<dbReference type="EC" id="7.2.2.11" evidence="13"/>
<evidence type="ECO:0000256" key="9">
    <source>
        <dbReference type="ARBA" id="ARBA00023065"/>
    </source>
</evidence>
<keyword evidence="10" id="KW-0921">Nickel transport</keyword>
<keyword evidence="8" id="KW-1278">Translocase</keyword>
<dbReference type="GO" id="GO:0005886">
    <property type="term" value="C:plasma membrane"/>
    <property type="evidence" value="ECO:0007669"/>
    <property type="project" value="UniProtKB-SubCell"/>
</dbReference>
<name>A0ABD7V4R2_9ACTN</name>
<evidence type="ECO:0000256" key="12">
    <source>
        <dbReference type="ARBA" id="ARBA00038669"/>
    </source>
</evidence>
<keyword evidence="11" id="KW-0472">Membrane</keyword>
<gene>
    <name evidence="17" type="primary">glnQ</name>
    <name evidence="17" type="ORF">NCTC8139_02837</name>
</gene>
<evidence type="ECO:0000256" key="1">
    <source>
        <dbReference type="ARBA" id="ARBA00004202"/>
    </source>
</evidence>
<dbReference type="GO" id="GO:0005524">
    <property type="term" value="F:ATP binding"/>
    <property type="evidence" value="ECO:0007669"/>
    <property type="project" value="UniProtKB-KW"/>
</dbReference>
<evidence type="ECO:0000256" key="4">
    <source>
        <dbReference type="ARBA" id="ARBA00022475"/>
    </source>
</evidence>
<dbReference type="InterPro" id="IPR050388">
    <property type="entry name" value="ABC_Ni/Peptide_Import"/>
</dbReference>
<evidence type="ECO:0000313" key="18">
    <source>
        <dbReference type="Proteomes" id="UP000360750"/>
    </source>
</evidence>
<keyword evidence="4" id="KW-1003">Cell membrane</keyword>
<comment type="similarity">
    <text evidence="2">Belongs to the ABC transporter superfamily.</text>
</comment>
<comment type="caution">
    <text evidence="17">The sequence shown here is derived from an EMBL/GenBank/DDBJ whole genome shotgun (WGS) entry which is preliminary data.</text>
</comment>
<evidence type="ECO:0000256" key="13">
    <source>
        <dbReference type="ARBA" id="ARBA00039098"/>
    </source>
</evidence>
<keyword evidence="9" id="KW-0406">Ion transport</keyword>
<dbReference type="PANTHER" id="PTHR43297">
    <property type="entry name" value="OLIGOPEPTIDE TRANSPORT ATP-BINDING PROTEIN APPD"/>
    <property type="match status" value="1"/>
</dbReference>
<evidence type="ECO:0000256" key="14">
    <source>
        <dbReference type="ARBA" id="ARBA00044143"/>
    </source>
</evidence>
<evidence type="ECO:0000256" key="7">
    <source>
        <dbReference type="ARBA" id="ARBA00022840"/>
    </source>
</evidence>
<evidence type="ECO:0000259" key="16">
    <source>
        <dbReference type="PROSITE" id="PS50893"/>
    </source>
</evidence>
<evidence type="ECO:0000256" key="2">
    <source>
        <dbReference type="ARBA" id="ARBA00005417"/>
    </source>
</evidence>
<accession>A0ABD7V4R2</accession>
<dbReference type="PANTHER" id="PTHR43297:SF13">
    <property type="entry name" value="NICKEL ABC TRANSPORTER, ATP-BINDING PROTEIN"/>
    <property type="match status" value="1"/>
</dbReference>
<protein>
    <recommendedName>
        <fullName evidence="14">Nickel import system ATP-binding protein NikD</fullName>
        <ecNumber evidence="13">7.2.2.11</ecNumber>
    </recommendedName>
</protein>
<dbReference type="Gene3D" id="3.40.50.300">
    <property type="entry name" value="P-loop containing nucleotide triphosphate hydrolases"/>
    <property type="match status" value="1"/>
</dbReference>
<evidence type="ECO:0000256" key="5">
    <source>
        <dbReference type="ARBA" id="ARBA00022596"/>
    </source>
</evidence>
<evidence type="ECO:0000256" key="3">
    <source>
        <dbReference type="ARBA" id="ARBA00022448"/>
    </source>
</evidence>
<evidence type="ECO:0000256" key="6">
    <source>
        <dbReference type="ARBA" id="ARBA00022741"/>
    </source>
</evidence>
<keyword evidence="7 17" id="KW-0067">ATP-binding</keyword>
<dbReference type="InterPro" id="IPR003439">
    <property type="entry name" value="ABC_transporter-like_ATP-bd"/>
</dbReference>
<dbReference type="GO" id="GO:0015413">
    <property type="term" value="F:ABC-type nickel transporter activity"/>
    <property type="evidence" value="ECO:0007669"/>
    <property type="project" value="UniProtKB-EC"/>
</dbReference>
<dbReference type="AlphaFoldDB" id="A0ABD7V4R2"/>